<name>A0A8S1XZF5_9CILI</name>
<feature type="transmembrane region" description="Helical" evidence="1">
    <location>
        <begin position="85"/>
        <end position="108"/>
    </location>
</feature>
<evidence type="ECO:0000313" key="2">
    <source>
        <dbReference type="EMBL" id="CAD8207131.1"/>
    </source>
</evidence>
<gene>
    <name evidence="2" type="ORF">PPENT_87.1.T1460067</name>
</gene>
<reference evidence="2" key="1">
    <citation type="submission" date="2021-01" db="EMBL/GenBank/DDBJ databases">
        <authorList>
            <consortium name="Genoscope - CEA"/>
            <person name="William W."/>
        </authorList>
    </citation>
    <scope>NUCLEOTIDE SEQUENCE</scope>
</reference>
<dbReference type="Proteomes" id="UP000689195">
    <property type="component" value="Unassembled WGS sequence"/>
</dbReference>
<feature type="transmembrane region" description="Helical" evidence="1">
    <location>
        <begin position="25"/>
        <end position="46"/>
    </location>
</feature>
<evidence type="ECO:0000256" key="1">
    <source>
        <dbReference type="SAM" id="Phobius"/>
    </source>
</evidence>
<proteinExistence type="predicted"/>
<organism evidence="2 3">
    <name type="scientific">Paramecium pentaurelia</name>
    <dbReference type="NCBI Taxonomy" id="43138"/>
    <lineage>
        <taxon>Eukaryota</taxon>
        <taxon>Sar</taxon>
        <taxon>Alveolata</taxon>
        <taxon>Ciliophora</taxon>
        <taxon>Intramacronucleata</taxon>
        <taxon>Oligohymenophorea</taxon>
        <taxon>Peniculida</taxon>
        <taxon>Parameciidae</taxon>
        <taxon>Paramecium</taxon>
    </lineage>
</organism>
<accession>A0A8S1XZF5</accession>
<evidence type="ECO:0000313" key="3">
    <source>
        <dbReference type="Proteomes" id="UP000689195"/>
    </source>
</evidence>
<feature type="transmembrane region" description="Helical" evidence="1">
    <location>
        <begin position="58"/>
        <end position="79"/>
    </location>
</feature>
<evidence type="ECO:0008006" key="4">
    <source>
        <dbReference type="Google" id="ProtNLM"/>
    </source>
</evidence>
<comment type="caution">
    <text evidence="2">The sequence shown here is derived from an EMBL/GenBank/DDBJ whole genome shotgun (WGS) entry which is preliminary data.</text>
</comment>
<feature type="transmembrane region" description="Helical" evidence="1">
    <location>
        <begin position="230"/>
        <end position="247"/>
    </location>
</feature>
<keyword evidence="1" id="KW-1133">Transmembrane helix</keyword>
<protein>
    <recommendedName>
        <fullName evidence="4">Transmembrane protein</fullName>
    </recommendedName>
</protein>
<keyword evidence="1" id="KW-0812">Transmembrane</keyword>
<keyword evidence="1" id="KW-0472">Membrane</keyword>
<dbReference type="AlphaFoldDB" id="A0A8S1XZF5"/>
<sequence>MLNQISALLYIYFKDQNGELEYNRFIQYCEVIGFLNFMGFFLNAFEQNPKTKGNSFKIIVELICSLLGLVLILSYYYIYFMELSINSISMLIGLIYIWANECSLYYFLSDKGLYSMLSLFITTNVLLSNGNIALRGCGQLNNLFDYSSINLIVLCVQFSWSGEPNIKNTNNLFQIISRQDCFRLIVYFLLFNILNNTIKSFIENTYEIIPTLVTLIPYIWATIKFNQRRYKLAFGLFLFCLIIYFPIDIQIKQQYQLQKLQQLEQLEQQNQL</sequence>
<keyword evidence="3" id="KW-1185">Reference proteome</keyword>
<dbReference type="EMBL" id="CAJJDO010000146">
    <property type="protein sequence ID" value="CAD8207131.1"/>
    <property type="molecule type" value="Genomic_DNA"/>
</dbReference>